<dbReference type="EMBL" id="ABEXCJ040000006">
    <property type="protein sequence ID" value="ELR5218515.1"/>
    <property type="molecule type" value="Genomic_DNA"/>
</dbReference>
<dbReference type="SUPFAM" id="SSF52540">
    <property type="entry name" value="P-loop containing nucleoside triphosphate hydrolases"/>
    <property type="match status" value="1"/>
</dbReference>
<reference evidence="2" key="1">
    <citation type="submission" date="2023-10" db="EMBL/GenBank/DDBJ databases">
        <authorList>
            <consortium name="Clinical and Environmental Microbiology Branch: Whole genome sequencing antimicrobial resistance pathogens in the healthcare setting"/>
        </authorList>
    </citation>
    <scope>NUCLEOTIDE SEQUENCE</scope>
    <source>
        <strain evidence="2">2020QW-00022</strain>
    </source>
</reference>
<dbReference type="PANTHER" id="PTHR35894">
    <property type="entry name" value="GENERAL SECRETION PATHWAY PROTEIN A-RELATED"/>
    <property type="match status" value="1"/>
</dbReference>
<accession>A0AAD2VS00</accession>
<dbReference type="Pfam" id="PF13401">
    <property type="entry name" value="AAA_22"/>
    <property type="match status" value="1"/>
</dbReference>
<dbReference type="InterPro" id="IPR052026">
    <property type="entry name" value="ExeA_AAA_ATPase_DNA-bind"/>
</dbReference>
<dbReference type="CDD" id="cd00093">
    <property type="entry name" value="HTH_XRE"/>
    <property type="match status" value="1"/>
</dbReference>
<evidence type="ECO:0000259" key="1">
    <source>
        <dbReference type="Pfam" id="PF13401"/>
    </source>
</evidence>
<sequence>MSIVNELTTMMNNKGWSQAQAARGIGVSTAVINQFLQNKYNGDVNAVEEKVRQFLSRELERDKSRRIKPVYVDTLMARKGRDVIRMAHMDSDINVIYGNAGMGKTMIIRQYAKENLNAVLIEADPGYTARVVLEELCNKLGLSKRGNMHELSESIIQNLRDSGRIILVDEAENLPYRALETLRRIHDKSGVGIVLAGMPRLILNLKGKRGEYKQLYSRVGFALRMGESLPEDDITNMITTMLPEASEPEVLNALYKACKGNARRLFKFLRGISNGSQISGQPIDVQMVHEFSEMLIN</sequence>
<dbReference type="Gene3D" id="1.10.260.40">
    <property type="entry name" value="lambda repressor-like DNA-binding domains"/>
    <property type="match status" value="1"/>
</dbReference>
<evidence type="ECO:0000313" key="2">
    <source>
        <dbReference type="EMBL" id="ELR5218515.1"/>
    </source>
</evidence>
<dbReference type="InterPro" id="IPR001387">
    <property type="entry name" value="Cro/C1-type_HTH"/>
</dbReference>
<evidence type="ECO:0000313" key="3">
    <source>
        <dbReference type="EMBL" id="EMR4590702.1"/>
    </source>
</evidence>
<dbReference type="GO" id="GO:0016887">
    <property type="term" value="F:ATP hydrolysis activity"/>
    <property type="evidence" value="ECO:0007669"/>
    <property type="project" value="InterPro"/>
</dbReference>
<dbReference type="InterPro" id="IPR027417">
    <property type="entry name" value="P-loop_NTPase"/>
</dbReference>
<dbReference type="InterPro" id="IPR049945">
    <property type="entry name" value="AAA_22"/>
</dbReference>
<dbReference type="EMBL" id="ABEXCJ050000006">
    <property type="protein sequence ID" value="EMR4590702.1"/>
    <property type="molecule type" value="Genomic_DNA"/>
</dbReference>
<comment type="caution">
    <text evidence="2">The sequence shown here is derived from an EMBL/GenBank/DDBJ whole genome shotgun (WGS) entry which is preliminary data.</text>
</comment>
<dbReference type="SUPFAM" id="SSF47413">
    <property type="entry name" value="lambda repressor-like DNA-binding domains"/>
    <property type="match status" value="1"/>
</dbReference>
<protein>
    <submittedName>
        <fullName evidence="2">AAA family ATPase</fullName>
    </submittedName>
</protein>
<dbReference type="InterPro" id="IPR010982">
    <property type="entry name" value="Lambda_DNA-bd_dom_sf"/>
</dbReference>
<feature type="domain" description="ORC1/DEAH AAA+ ATPase" evidence="1">
    <location>
        <begin position="93"/>
        <end position="201"/>
    </location>
</feature>
<gene>
    <name evidence="3" type="ORF">M0K77_003045</name>
    <name evidence="2" type="ORF">M0K77_RS15225</name>
</gene>
<dbReference type="PANTHER" id="PTHR35894:SF5">
    <property type="entry name" value="MU-LIKE PROPHAGE FLUMU DNA TRANSPOSITION PROTEIN B"/>
    <property type="match status" value="1"/>
</dbReference>
<organism evidence="2">
    <name type="scientific">Providencia rettgeri</name>
    <dbReference type="NCBI Taxonomy" id="587"/>
    <lineage>
        <taxon>Bacteria</taxon>
        <taxon>Pseudomonadati</taxon>
        <taxon>Pseudomonadota</taxon>
        <taxon>Gammaproteobacteria</taxon>
        <taxon>Enterobacterales</taxon>
        <taxon>Morganellaceae</taxon>
        <taxon>Providencia</taxon>
    </lineage>
</organism>
<proteinExistence type="predicted"/>
<dbReference type="AlphaFoldDB" id="A0AAD2VS00"/>
<dbReference type="GO" id="GO:0003677">
    <property type="term" value="F:DNA binding"/>
    <property type="evidence" value="ECO:0007669"/>
    <property type="project" value="InterPro"/>
</dbReference>
<dbReference type="Gene3D" id="3.40.50.300">
    <property type="entry name" value="P-loop containing nucleotide triphosphate hydrolases"/>
    <property type="match status" value="1"/>
</dbReference>
<name>A0AAD2VS00_PRORE</name>